<comment type="caution">
    <text evidence="1">The sequence shown here is derived from an EMBL/GenBank/DDBJ whole genome shotgun (WGS) entry which is preliminary data.</text>
</comment>
<proteinExistence type="predicted"/>
<gene>
    <name evidence="1" type="ORF">F2Q70_00034471</name>
</gene>
<organism evidence="1">
    <name type="scientific">Brassica cretica</name>
    <name type="common">Mustard</name>
    <dbReference type="NCBI Taxonomy" id="69181"/>
    <lineage>
        <taxon>Eukaryota</taxon>
        <taxon>Viridiplantae</taxon>
        <taxon>Streptophyta</taxon>
        <taxon>Embryophyta</taxon>
        <taxon>Tracheophyta</taxon>
        <taxon>Spermatophyta</taxon>
        <taxon>Magnoliopsida</taxon>
        <taxon>eudicotyledons</taxon>
        <taxon>Gunneridae</taxon>
        <taxon>Pentapetalae</taxon>
        <taxon>rosids</taxon>
        <taxon>malvids</taxon>
        <taxon>Brassicales</taxon>
        <taxon>Brassicaceae</taxon>
        <taxon>Brassiceae</taxon>
        <taxon>Brassica</taxon>
    </lineage>
</organism>
<sequence length="125" mass="14765">MGQKRKATRMQGPRLQIMDIRWVLIAQFEVYGSIREVISAHSNVLSRFVSNQKMKDQTCKKSKNSHWSSHLLVAVDPDDPDDDGAERRRFDHVIQKRKRCGREESWLLWSRHRELQTMAEEKTMA</sequence>
<dbReference type="EMBL" id="QGKY02000246">
    <property type="protein sequence ID" value="KAF2583618.1"/>
    <property type="molecule type" value="Genomic_DNA"/>
</dbReference>
<reference evidence="1" key="1">
    <citation type="submission" date="2019-12" db="EMBL/GenBank/DDBJ databases">
        <title>Genome sequencing and annotation of Brassica cretica.</title>
        <authorList>
            <person name="Studholme D.J."/>
            <person name="Sarris P.F."/>
        </authorList>
    </citation>
    <scope>NUCLEOTIDE SEQUENCE</scope>
    <source>
        <strain evidence="1">PFS-102/07</strain>
        <tissue evidence="1">Leaf</tissue>
    </source>
</reference>
<accession>A0A8S9JPL2</accession>
<dbReference type="AlphaFoldDB" id="A0A8S9JPL2"/>
<name>A0A8S9JPL2_BRACR</name>
<evidence type="ECO:0000313" key="1">
    <source>
        <dbReference type="EMBL" id="KAF2583618.1"/>
    </source>
</evidence>
<protein>
    <submittedName>
        <fullName evidence="1">Uncharacterized protein</fullName>
    </submittedName>
</protein>